<dbReference type="Pfam" id="PF00022">
    <property type="entry name" value="Actin"/>
    <property type="match status" value="1"/>
</dbReference>
<reference evidence="3 4" key="1">
    <citation type="submission" date="2017-09" db="EMBL/GenBank/DDBJ databases">
        <title>Genome sequencing of Besnoitia besnoiti strain Bb-Ger1.</title>
        <authorList>
            <person name="Schares G."/>
            <person name="Venepally P."/>
            <person name="Lorenzi H.A."/>
        </authorList>
    </citation>
    <scope>NUCLEOTIDE SEQUENCE [LARGE SCALE GENOMIC DNA]</scope>
    <source>
        <strain evidence="3 4">Bb-Ger1</strain>
    </source>
</reference>
<dbReference type="VEuPathDB" id="ToxoDB:BESB_054430"/>
<dbReference type="Gene3D" id="3.30.420.40">
    <property type="match status" value="2"/>
</dbReference>
<accession>A0A2A9MK60</accession>
<dbReference type="OrthoDB" id="421448at2759"/>
<keyword evidence="4" id="KW-1185">Reference proteome</keyword>
<feature type="compositionally biased region" description="Low complexity" evidence="2">
    <location>
        <begin position="1"/>
        <end position="29"/>
    </location>
</feature>
<dbReference type="KEGG" id="bbes:BESB_054430"/>
<organism evidence="3 4">
    <name type="scientific">Besnoitia besnoiti</name>
    <name type="common">Apicomplexan protozoan</name>
    <dbReference type="NCBI Taxonomy" id="94643"/>
    <lineage>
        <taxon>Eukaryota</taxon>
        <taxon>Sar</taxon>
        <taxon>Alveolata</taxon>
        <taxon>Apicomplexa</taxon>
        <taxon>Conoidasida</taxon>
        <taxon>Coccidia</taxon>
        <taxon>Eucoccidiorida</taxon>
        <taxon>Eimeriorina</taxon>
        <taxon>Sarcocystidae</taxon>
        <taxon>Besnoitia</taxon>
    </lineage>
</organism>
<comment type="caution">
    <text evidence="3">The sequence shown here is derived from an EMBL/GenBank/DDBJ whole genome shotgun (WGS) entry which is preliminary data.</text>
</comment>
<name>A0A2A9MK60_BESBE</name>
<dbReference type="Gene3D" id="3.90.640.10">
    <property type="entry name" value="Actin, Chain A, domain 4"/>
    <property type="match status" value="1"/>
</dbReference>
<dbReference type="STRING" id="94643.A0A2A9MK60"/>
<dbReference type="GeneID" id="40310372"/>
<dbReference type="InterPro" id="IPR043129">
    <property type="entry name" value="ATPase_NBD"/>
</dbReference>
<dbReference type="SUPFAM" id="SSF53067">
    <property type="entry name" value="Actin-like ATPase domain"/>
    <property type="match status" value="2"/>
</dbReference>
<protein>
    <submittedName>
        <fullName evidence="3">Actin-like family protein</fullName>
    </submittedName>
</protein>
<evidence type="ECO:0000256" key="2">
    <source>
        <dbReference type="SAM" id="MobiDB-lite"/>
    </source>
</evidence>
<proteinExistence type="predicted"/>
<dbReference type="EMBL" id="NWUJ01000004">
    <property type="protein sequence ID" value="PFH35792.1"/>
    <property type="molecule type" value="Genomic_DNA"/>
</dbReference>
<dbReference type="Proteomes" id="UP000224006">
    <property type="component" value="Chromosome IV"/>
</dbReference>
<feature type="region of interest" description="Disordered" evidence="2">
    <location>
        <begin position="1"/>
        <end position="52"/>
    </location>
</feature>
<sequence length="319" mass="34341">MASSESPNSSYPSPLASSSSASPTGQPQSFFAWLRERQEGQSGEARGAKVEGKAPRKGFFSWLREREEDESIWQCSWDVPSASSRKPKKNLENDAILIFDLGAYNLRAHVAERRGEDEEQSCVLPSCVRRPWSGDGGYMSGVERGAVQNWEEVEEALVDTFENVMPIGISNAYAEGVKRILSCTSSLRSPSHFARLGEIVFELLGAEQFLNVDQDLLSALAICGCSAPSASLAGEARGEDPVPEAALRLCQQMQNFTGVIVDLGAMTSRISPLLSGLSVSGVAIELPLGGIDLDRVVQDDLLQQLARAKAKDGEGGAAF</sequence>
<dbReference type="InterPro" id="IPR004000">
    <property type="entry name" value="Actin"/>
</dbReference>
<evidence type="ECO:0000256" key="1">
    <source>
        <dbReference type="ARBA" id="ARBA00049360"/>
    </source>
</evidence>
<evidence type="ECO:0000313" key="4">
    <source>
        <dbReference type="Proteomes" id="UP000224006"/>
    </source>
</evidence>
<gene>
    <name evidence="3" type="ORF">BESB_054430</name>
</gene>
<dbReference type="AlphaFoldDB" id="A0A2A9MK60"/>
<evidence type="ECO:0000313" key="3">
    <source>
        <dbReference type="EMBL" id="PFH35792.1"/>
    </source>
</evidence>
<dbReference type="RefSeq" id="XP_029219801.1">
    <property type="nucleotide sequence ID" value="XM_029363878.1"/>
</dbReference>
<comment type="catalytic activity">
    <reaction evidence="1">
        <text>ATP + H2O = ADP + phosphate + H(+)</text>
        <dbReference type="Rhea" id="RHEA:13065"/>
        <dbReference type="ChEBI" id="CHEBI:15377"/>
        <dbReference type="ChEBI" id="CHEBI:15378"/>
        <dbReference type="ChEBI" id="CHEBI:30616"/>
        <dbReference type="ChEBI" id="CHEBI:43474"/>
        <dbReference type="ChEBI" id="CHEBI:456216"/>
    </reaction>
</comment>